<reference evidence="2" key="1">
    <citation type="submission" date="2021-04" db="EMBL/GenBank/DDBJ databases">
        <title>Devosia litorisediminis sp. nov., isolated from a sand dune.</title>
        <authorList>
            <person name="Park S."/>
            <person name="Yoon J.-H."/>
        </authorList>
    </citation>
    <scope>NUCLEOTIDE SEQUENCE</scope>
    <source>
        <strain evidence="2">BSSL-BM10</strain>
    </source>
</reference>
<evidence type="ECO:0000313" key="2">
    <source>
        <dbReference type="EMBL" id="MBS3850061.1"/>
    </source>
</evidence>
<proteinExistence type="predicted"/>
<dbReference type="Proteomes" id="UP000678281">
    <property type="component" value="Unassembled WGS sequence"/>
</dbReference>
<dbReference type="InterPro" id="IPR000182">
    <property type="entry name" value="GNAT_dom"/>
</dbReference>
<keyword evidence="3" id="KW-1185">Reference proteome</keyword>
<dbReference type="EMBL" id="JAGXTP010000003">
    <property type="protein sequence ID" value="MBS3850061.1"/>
    <property type="molecule type" value="Genomic_DNA"/>
</dbReference>
<dbReference type="PROSITE" id="PS51186">
    <property type="entry name" value="GNAT"/>
    <property type="match status" value="1"/>
</dbReference>
<dbReference type="Gene3D" id="3.40.630.30">
    <property type="match status" value="1"/>
</dbReference>
<protein>
    <submittedName>
        <fullName evidence="2">GNAT family N-acetyltransferase</fullName>
    </submittedName>
</protein>
<organism evidence="2 3">
    <name type="scientific">Devosia litorisediminis</name>
    <dbReference type="NCBI Taxonomy" id="2829817"/>
    <lineage>
        <taxon>Bacteria</taxon>
        <taxon>Pseudomonadati</taxon>
        <taxon>Pseudomonadota</taxon>
        <taxon>Alphaproteobacteria</taxon>
        <taxon>Hyphomicrobiales</taxon>
        <taxon>Devosiaceae</taxon>
        <taxon>Devosia</taxon>
    </lineage>
</organism>
<dbReference type="RefSeq" id="WP_212659703.1">
    <property type="nucleotide sequence ID" value="NZ_JAGXTP010000003.1"/>
</dbReference>
<evidence type="ECO:0000313" key="3">
    <source>
        <dbReference type="Proteomes" id="UP000678281"/>
    </source>
</evidence>
<dbReference type="AlphaFoldDB" id="A0A942E9I4"/>
<feature type="domain" description="N-acetyltransferase" evidence="1">
    <location>
        <begin position="104"/>
        <end position="249"/>
    </location>
</feature>
<dbReference type="GO" id="GO:0016747">
    <property type="term" value="F:acyltransferase activity, transferring groups other than amino-acyl groups"/>
    <property type="evidence" value="ECO:0007669"/>
    <property type="project" value="InterPro"/>
</dbReference>
<gene>
    <name evidence="2" type="ORF">KD146_15275</name>
</gene>
<evidence type="ECO:0000259" key="1">
    <source>
        <dbReference type="PROSITE" id="PS51186"/>
    </source>
</evidence>
<comment type="caution">
    <text evidence="2">The sequence shown here is derived from an EMBL/GenBank/DDBJ whole genome shotgun (WGS) entry which is preliminary data.</text>
</comment>
<sequence length="249" mass="26207">MALPSAAVFEQAGLKAWPGIEVEWDGAWVRRATNGYTKRANSVQSLDIADDANAPARLAAAIDWFGARGLPPVFRITPLAGPGIIAALDAQGWGSLDASYQYAMTLTPGAPEPGGQTYDVFDPDYLAIHQRLAGYSEARQAGLKGLLAVLTVPARGIVLRNDAGVPVASGLMAIADDIVVTGNVVTDPGQRRKGHAAAMMRTGHAWAYGAGARIAALNVQADNVGAQALYQGLGYAYQYDYHYRLPGGL</sequence>
<accession>A0A942E9I4</accession>
<dbReference type="Pfam" id="PF24553">
    <property type="entry name" value="Rv0428c_C"/>
    <property type="match status" value="1"/>
</dbReference>
<dbReference type="InterPro" id="IPR016181">
    <property type="entry name" value="Acyl_CoA_acyltransferase"/>
</dbReference>
<dbReference type="SUPFAM" id="SSF55729">
    <property type="entry name" value="Acyl-CoA N-acyltransferases (Nat)"/>
    <property type="match status" value="1"/>
</dbReference>
<dbReference type="InterPro" id="IPR056935">
    <property type="entry name" value="Rv0428c-like_C"/>
</dbReference>
<name>A0A942E9I4_9HYPH</name>